<gene>
    <name evidence="6" type="ORF">B0T10DRAFT_127377</name>
</gene>
<dbReference type="EC" id="3.1.3.8" evidence="2"/>
<dbReference type="GO" id="GO:0016158">
    <property type="term" value="F:inositol hexakisphosphate 3-phosphatase activity"/>
    <property type="evidence" value="ECO:0007669"/>
    <property type="project" value="UniProtKB-EC"/>
</dbReference>
<dbReference type="PANTHER" id="PTHR20963:SF24">
    <property type="entry name" value="3-PHYTASE B"/>
    <property type="match status" value="1"/>
</dbReference>
<feature type="compositionally biased region" description="Polar residues" evidence="4">
    <location>
        <begin position="1"/>
        <end position="16"/>
    </location>
</feature>
<protein>
    <recommendedName>
        <fullName evidence="2">3-phytase</fullName>
        <ecNumber evidence="2">3.1.3.8</ecNumber>
    </recommendedName>
</protein>
<evidence type="ECO:0000256" key="1">
    <source>
        <dbReference type="ARBA" id="ARBA00005375"/>
    </source>
</evidence>
<dbReference type="AlphaFoldDB" id="A0A9P9AT68"/>
<dbReference type="InterPro" id="IPR029033">
    <property type="entry name" value="His_PPase_superfam"/>
</dbReference>
<accession>A0A9P9AT68</accession>
<dbReference type="EMBL" id="JAGPYM010000002">
    <property type="protein sequence ID" value="KAH6899027.1"/>
    <property type="molecule type" value="Genomic_DNA"/>
</dbReference>
<dbReference type="GO" id="GO:0003993">
    <property type="term" value="F:acid phosphatase activity"/>
    <property type="evidence" value="ECO:0007669"/>
    <property type="project" value="TreeGrafter"/>
</dbReference>
<keyword evidence="7" id="KW-1185">Reference proteome</keyword>
<dbReference type="PROSITE" id="PS00778">
    <property type="entry name" value="HIS_ACID_PHOSPHAT_2"/>
    <property type="match status" value="1"/>
</dbReference>
<dbReference type="Proteomes" id="UP000777438">
    <property type="component" value="Unassembled WGS sequence"/>
</dbReference>
<proteinExistence type="inferred from homology"/>
<feature type="compositionally biased region" description="Polar residues" evidence="4">
    <location>
        <begin position="51"/>
        <end position="65"/>
    </location>
</feature>
<evidence type="ECO:0000256" key="4">
    <source>
        <dbReference type="SAM" id="MobiDB-lite"/>
    </source>
</evidence>
<keyword evidence="5" id="KW-0472">Membrane</keyword>
<name>A0A9P9AT68_9HYPO</name>
<dbReference type="Pfam" id="PF00328">
    <property type="entry name" value="His_Phos_2"/>
    <property type="match status" value="1"/>
</dbReference>
<feature type="region of interest" description="Disordered" evidence="4">
    <location>
        <begin position="141"/>
        <end position="160"/>
    </location>
</feature>
<dbReference type="OrthoDB" id="6509975at2759"/>
<dbReference type="InterPro" id="IPR000560">
    <property type="entry name" value="His_Pase_clade-2"/>
</dbReference>
<feature type="transmembrane region" description="Helical" evidence="5">
    <location>
        <begin position="169"/>
        <end position="187"/>
    </location>
</feature>
<comment type="caution">
    <text evidence="6">The sequence shown here is derived from an EMBL/GenBank/DDBJ whole genome shotgun (WGS) entry which is preliminary data.</text>
</comment>
<evidence type="ECO:0000256" key="2">
    <source>
        <dbReference type="ARBA" id="ARBA00012632"/>
    </source>
</evidence>
<dbReference type="SUPFAM" id="SSF53254">
    <property type="entry name" value="Phosphoglycerate mutase-like"/>
    <property type="match status" value="1"/>
</dbReference>
<evidence type="ECO:0000256" key="5">
    <source>
        <dbReference type="SAM" id="Phobius"/>
    </source>
</evidence>
<evidence type="ECO:0000313" key="7">
    <source>
        <dbReference type="Proteomes" id="UP000777438"/>
    </source>
</evidence>
<evidence type="ECO:0000313" key="6">
    <source>
        <dbReference type="EMBL" id="KAH6899027.1"/>
    </source>
</evidence>
<dbReference type="Gene3D" id="3.40.50.1240">
    <property type="entry name" value="Phosphoglycerate mutase-like"/>
    <property type="match status" value="1"/>
</dbReference>
<evidence type="ECO:0000256" key="3">
    <source>
        <dbReference type="ARBA" id="ARBA00022801"/>
    </source>
</evidence>
<organism evidence="6 7">
    <name type="scientific">Thelonectria olida</name>
    <dbReference type="NCBI Taxonomy" id="1576542"/>
    <lineage>
        <taxon>Eukaryota</taxon>
        <taxon>Fungi</taxon>
        <taxon>Dikarya</taxon>
        <taxon>Ascomycota</taxon>
        <taxon>Pezizomycotina</taxon>
        <taxon>Sordariomycetes</taxon>
        <taxon>Hypocreomycetidae</taxon>
        <taxon>Hypocreales</taxon>
        <taxon>Nectriaceae</taxon>
        <taxon>Thelonectria</taxon>
    </lineage>
</organism>
<comment type="similarity">
    <text evidence="1">Belongs to the histidine acid phosphatase family.</text>
</comment>
<sequence>MASLGQSSILHQQQPEATYYDATDSSSDDDTEQGRGPPSDLWINHYYPRTSYGSISSEASSTANHDTPDNPIIRFSNRTRAKLKKLWPPDLENQESAWIPKQFWELPPRLVGGDGTLDDIRHRVPPQTAYIKLNPWNSDAETLQDHSNTRDQAAFDPRRQYRRSRRRKLVAMTIGALLFFTALGSLAHTGSAATAACKADGSCNVISRIWGQYSPEFSVPSDIDPSTPKGCTTNFALVLSRHGARYPTAKKSKAYSVTVARIQSSVTEYGKGYGWLKDYVYDLGADDLTEFGQEEMADSGKAFYKRYKKLAKKSEPFIRSSGSDRVVMSSNNFTQGFYGAQGLSAEEHIQDILIIPEEDGVNNTLNHGLCNTFEYGSASTQGDDATGTFLDVFVPAITKRLNKNLPGANLTDADTIYLMDLCPFNTVNTDSAKTESMFCDLFTKDEWRSYNYYLTLDKYYGYGNGNPMGPTQGVGYVNELIARLTRQPVVDHTSTNSTLDSSAETFPLDRALYADFSHDNSMVSIFSAMGLYNKTKTLPTDKIVEATEAHGFSSAWVVPFAARMYVEKMECSSSGSSKKTQEYVRVLINDRVMPLETCVGDKYGRCRLDKFVDSLSFARSGGLWSECAI</sequence>
<feature type="region of interest" description="Disordered" evidence="4">
    <location>
        <begin position="1"/>
        <end position="74"/>
    </location>
</feature>
<dbReference type="PANTHER" id="PTHR20963">
    <property type="entry name" value="MULTIPLE INOSITOL POLYPHOSPHATE PHOSPHATASE-RELATED"/>
    <property type="match status" value="1"/>
</dbReference>
<dbReference type="InterPro" id="IPR033379">
    <property type="entry name" value="Acid_Pase_AS"/>
</dbReference>
<keyword evidence="5" id="KW-1133">Transmembrane helix</keyword>
<dbReference type="CDD" id="cd07061">
    <property type="entry name" value="HP_HAP_like"/>
    <property type="match status" value="1"/>
</dbReference>
<keyword evidence="5" id="KW-0812">Transmembrane</keyword>
<reference evidence="6 7" key="1">
    <citation type="journal article" date="2021" name="Nat. Commun.">
        <title>Genetic determinants of endophytism in the Arabidopsis root mycobiome.</title>
        <authorList>
            <person name="Mesny F."/>
            <person name="Miyauchi S."/>
            <person name="Thiergart T."/>
            <person name="Pickel B."/>
            <person name="Atanasova L."/>
            <person name="Karlsson M."/>
            <person name="Huettel B."/>
            <person name="Barry K.W."/>
            <person name="Haridas S."/>
            <person name="Chen C."/>
            <person name="Bauer D."/>
            <person name="Andreopoulos W."/>
            <person name="Pangilinan J."/>
            <person name="LaButti K."/>
            <person name="Riley R."/>
            <person name="Lipzen A."/>
            <person name="Clum A."/>
            <person name="Drula E."/>
            <person name="Henrissat B."/>
            <person name="Kohler A."/>
            <person name="Grigoriev I.V."/>
            <person name="Martin F.M."/>
            <person name="Hacquard S."/>
        </authorList>
    </citation>
    <scope>NUCLEOTIDE SEQUENCE [LARGE SCALE GENOMIC DNA]</scope>
    <source>
        <strain evidence="6 7">MPI-CAGE-CH-0241</strain>
    </source>
</reference>
<keyword evidence="3" id="KW-0378">Hydrolase</keyword>